<evidence type="ECO:0000256" key="7">
    <source>
        <dbReference type="ARBA" id="ARBA00023136"/>
    </source>
</evidence>
<organism evidence="15 16">
    <name type="scientific">Lepeophtheirus salmonis</name>
    <name type="common">Salmon louse</name>
    <name type="synonym">Caligus salmonis</name>
    <dbReference type="NCBI Taxonomy" id="72036"/>
    <lineage>
        <taxon>Eukaryota</taxon>
        <taxon>Metazoa</taxon>
        <taxon>Ecdysozoa</taxon>
        <taxon>Arthropoda</taxon>
        <taxon>Crustacea</taxon>
        <taxon>Multicrustacea</taxon>
        <taxon>Hexanauplia</taxon>
        <taxon>Copepoda</taxon>
        <taxon>Siphonostomatoida</taxon>
        <taxon>Caligidae</taxon>
        <taxon>Lepeophtheirus</taxon>
    </lineage>
</organism>
<dbReference type="FunFam" id="3.40.50.2300:FF:000145">
    <property type="entry name" value="Glutamate receptor, metabotropic"/>
    <property type="match status" value="1"/>
</dbReference>
<keyword evidence="7 12" id="KW-0472">Membrane</keyword>
<evidence type="ECO:0000256" key="5">
    <source>
        <dbReference type="ARBA" id="ARBA00022989"/>
    </source>
</evidence>
<dbReference type="GO" id="GO:0004930">
    <property type="term" value="F:G protein-coupled receptor activity"/>
    <property type="evidence" value="ECO:0007669"/>
    <property type="project" value="UniProtKB-KW"/>
</dbReference>
<dbReference type="InterPro" id="IPR000162">
    <property type="entry name" value="GPCR_3_mtglu_rcpt"/>
</dbReference>
<evidence type="ECO:0000256" key="3">
    <source>
        <dbReference type="ARBA" id="ARBA00022475"/>
    </source>
</evidence>
<dbReference type="InterPro" id="IPR017978">
    <property type="entry name" value="GPCR_3_C"/>
</dbReference>
<feature type="region of interest" description="Disordered" evidence="11">
    <location>
        <begin position="772"/>
        <end position="818"/>
    </location>
</feature>
<evidence type="ECO:0000313" key="15">
    <source>
        <dbReference type="EMBL" id="CAF2928878.1"/>
    </source>
</evidence>
<dbReference type="InterPro" id="IPR000337">
    <property type="entry name" value="GPCR_3"/>
</dbReference>
<keyword evidence="9" id="KW-0325">Glycoprotein</keyword>
<evidence type="ECO:0000259" key="14">
    <source>
        <dbReference type="PROSITE" id="PS50259"/>
    </source>
</evidence>
<dbReference type="PRINTS" id="PR00248">
    <property type="entry name" value="GPCRMGR"/>
</dbReference>
<evidence type="ECO:0000256" key="8">
    <source>
        <dbReference type="ARBA" id="ARBA00023170"/>
    </source>
</evidence>
<name>A0A7R8CTS3_LEPSM</name>
<evidence type="ECO:0000256" key="10">
    <source>
        <dbReference type="ARBA" id="ARBA00023224"/>
    </source>
</evidence>
<dbReference type="Gene3D" id="3.40.50.2300">
    <property type="match status" value="2"/>
</dbReference>
<comment type="similarity">
    <text evidence="2">Belongs to the G-protein coupled receptor 3 family.</text>
</comment>
<gene>
    <name evidence="15" type="ORF">LSAA_8933</name>
</gene>
<evidence type="ECO:0000256" key="11">
    <source>
        <dbReference type="SAM" id="MobiDB-lite"/>
    </source>
</evidence>
<keyword evidence="8" id="KW-0675">Receptor</keyword>
<dbReference type="PROSITE" id="PS00979">
    <property type="entry name" value="G_PROTEIN_RECEP_F3_1"/>
    <property type="match status" value="1"/>
</dbReference>
<accession>A0A7R8CTS3</accession>
<feature type="domain" description="G-protein coupled receptors family 3 profile" evidence="14">
    <location>
        <begin position="672"/>
        <end position="777"/>
    </location>
</feature>
<dbReference type="InterPro" id="IPR050726">
    <property type="entry name" value="mGluR"/>
</dbReference>
<evidence type="ECO:0000256" key="2">
    <source>
        <dbReference type="ARBA" id="ARBA00007242"/>
    </source>
</evidence>
<evidence type="ECO:0000313" key="16">
    <source>
        <dbReference type="Proteomes" id="UP000675881"/>
    </source>
</evidence>
<keyword evidence="4 12" id="KW-0812">Transmembrane</keyword>
<dbReference type="Pfam" id="PF00003">
    <property type="entry name" value="7tm_3"/>
    <property type="match status" value="1"/>
</dbReference>
<dbReference type="InterPro" id="IPR028082">
    <property type="entry name" value="Peripla_BP_I"/>
</dbReference>
<feature type="domain" description="G-protein coupled receptors family 3 profile" evidence="14">
    <location>
        <begin position="580"/>
        <end position="654"/>
    </location>
</feature>
<keyword evidence="3" id="KW-1003">Cell membrane</keyword>
<proteinExistence type="inferred from homology"/>
<keyword evidence="10" id="KW-0807">Transducer</keyword>
<keyword evidence="16" id="KW-1185">Reference proteome</keyword>
<keyword evidence="5 12" id="KW-1133">Transmembrane helix</keyword>
<dbReference type="PRINTS" id="PR00593">
    <property type="entry name" value="MTABOTROPICR"/>
</dbReference>
<feature type="transmembrane region" description="Helical" evidence="12">
    <location>
        <begin position="646"/>
        <end position="665"/>
    </location>
</feature>
<keyword evidence="13" id="KW-0732">Signal</keyword>
<dbReference type="GO" id="GO:0005886">
    <property type="term" value="C:plasma membrane"/>
    <property type="evidence" value="ECO:0007669"/>
    <property type="project" value="UniProtKB-SubCell"/>
</dbReference>
<keyword evidence="6" id="KW-0297">G-protein coupled receptor</keyword>
<feature type="chain" id="PRO_5043882226" evidence="13">
    <location>
        <begin position="27"/>
        <end position="818"/>
    </location>
</feature>
<dbReference type="Pfam" id="PF01094">
    <property type="entry name" value="ANF_receptor"/>
    <property type="match status" value="1"/>
</dbReference>
<feature type="transmembrane region" description="Helical" evidence="12">
    <location>
        <begin position="618"/>
        <end position="640"/>
    </location>
</feature>
<evidence type="ECO:0000256" key="6">
    <source>
        <dbReference type="ARBA" id="ARBA00023040"/>
    </source>
</evidence>
<dbReference type="InterPro" id="IPR017979">
    <property type="entry name" value="GPCR_3_CS"/>
</dbReference>
<dbReference type="EMBL" id="HG994583">
    <property type="protein sequence ID" value="CAF2928878.1"/>
    <property type="molecule type" value="Genomic_DNA"/>
</dbReference>
<feature type="signal peptide" evidence="13">
    <location>
        <begin position="1"/>
        <end position="26"/>
    </location>
</feature>
<evidence type="ECO:0000256" key="1">
    <source>
        <dbReference type="ARBA" id="ARBA00004651"/>
    </source>
</evidence>
<evidence type="ECO:0000256" key="4">
    <source>
        <dbReference type="ARBA" id="ARBA00022692"/>
    </source>
</evidence>
<evidence type="ECO:0000256" key="13">
    <source>
        <dbReference type="SAM" id="SignalP"/>
    </source>
</evidence>
<dbReference type="Proteomes" id="UP000675881">
    <property type="component" value="Chromosome 4"/>
</dbReference>
<dbReference type="InterPro" id="IPR001828">
    <property type="entry name" value="ANF_lig-bd_rcpt"/>
</dbReference>
<feature type="transmembrane region" description="Helical" evidence="12">
    <location>
        <begin position="580"/>
        <end position="606"/>
    </location>
</feature>
<reference evidence="15" key="1">
    <citation type="submission" date="2021-02" db="EMBL/GenBank/DDBJ databases">
        <authorList>
            <person name="Bekaert M."/>
        </authorList>
    </citation>
    <scope>NUCLEOTIDE SEQUENCE</scope>
    <source>
        <strain evidence="15">IoA-00</strain>
    </source>
</reference>
<protein>
    <submittedName>
        <fullName evidence="15">GRM8</fullName>
    </submittedName>
</protein>
<dbReference type="AlphaFoldDB" id="A0A7R8CTS3"/>
<sequence>MTPFPQQLGSSFLLALILSYVKLNKGESTPAPSHDAVHVQGEIILGGLFPMHEHNVAHKDYPCGAIKEEKGIQRMEAMLYALDEINRDKILLPDIELGALILDTCSNPSTALEQSMQFVRSLMDEEINACQDGDEGELSKLYPVTGVIGAAFSGVSIMVANILRLFQIPQISYASTSTELSDKTRFEYFSRVVPPDNFQAQAMVEISKMMKWSYVSTVAAEGEYGEKGIASFIALAKKDGICVAVSTKISRNAKDEEFDRIVDILSSKPMARAVVLFVDEDRTRKLLSATVRRGKTEWAAEGAITILPKRSSLKGFDEYFLSLRPPLTEDECKTSSESSLTSWFSSPKETETNRLTNCRNPWFREFWSHHFRCSFPDQPRSPDRSVCTGNEKLSNHEQEGLVPFVVDATYAMANALHTMIVDTCGNSTLCPEVLPSPPGAELLKYIRNVSFTSIQGDQIGDVKFNKDGDRIGRYSIFQYQRVKGGSGGYKYGQGVLRKSWKQELALEIYRMYWPNVTKHHSPPKSVCSSPCMEGHVKSFYDSVRLEEDQCYQCPTGYVPNLLKNQCLKLDAEILHWDSPWAFFPILFSSLGIAITLEVVVVFMVYNRTSVIMASGRELSYVLLGGILASYTMTFVILAEPTVFNCTILRLGLGLFGVSVWILLEQPGVKDIYPSREVAMRTCAISTFSLVMSLSYNMRTLMKPNILDSQCTPPVSFGFLFIPIFFGTKNDYEIQISSLCMCVILSATVTLCCLFMPKMYIVLLHPEKYARATPGSKQSTQHSTNKMRFTKSQESSLSVLSEIQTPRDVPKGGILGKSS</sequence>
<dbReference type="SUPFAM" id="SSF53822">
    <property type="entry name" value="Periplasmic binding protein-like I"/>
    <property type="match status" value="1"/>
</dbReference>
<evidence type="ECO:0000256" key="12">
    <source>
        <dbReference type="SAM" id="Phobius"/>
    </source>
</evidence>
<dbReference type="PANTHER" id="PTHR24060">
    <property type="entry name" value="METABOTROPIC GLUTAMATE RECEPTOR"/>
    <property type="match status" value="1"/>
</dbReference>
<feature type="transmembrane region" description="Helical" evidence="12">
    <location>
        <begin position="733"/>
        <end position="755"/>
    </location>
</feature>
<feature type="compositionally biased region" description="Polar residues" evidence="11">
    <location>
        <begin position="774"/>
        <end position="803"/>
    </location>
</feature>
<comment type="subcellular location">
    <subcellularLocation>
        <location evidence="1">Cell membrane</location>
        <topology evidence="1">Multi-pass membrane protein</topology>
    </subcellularLocation>
</comment>
<dbReference type="PROSITE" id="PS50259">
    <property type="entry name" value="G_PROTEIN_RECEP_F3_4"/>
    <property type="match status" value="2"/>
</dbReference>
<dbReference type="OrthoDB" id="425344at2759"/>
<feature type="transmembrane region" description="Helical" evidence="12">
    <location>
        <begin position="677"/>
        <end position="695"/>
    </location>
</feature>
<evidence type="ECO:0000256" key="9">
    <source>
        <dbReference type="ARBA" id="ARBA00023180"/>
    </source>
</evidence>